<dbReference type="PROSITE" id="PS50977">
    <property type="entry name" value="HTH_TETR_2"/>
    <property type="match status" value="1"/>
</dbReference>
<keyword evidence="2 4" id="KW-0238">DNA-binding</keyword>
<reference evidence="6 7" key="1">
    <citation type="submission" date="2024-09" db="EMBL/GenBank/DDBJ databases">
        <authorList>
            <person name="Sun Q."/>
            <person name="Mori K."/>
        </authorList>
    </citation>
    <scope>NUCLEOTIDE SEQUENCE [LARGE SCALE GENOMIC DNA]</scope>
    <source>
        <strain evidence="6 7">NCAIM B.02604</strain>
    </source>
</reference>
<evidence type="ECO:0000259" key="5">
    <source>
        <dbReference type="PROSITE" id="PS50977"/>
    </source>
</evidence>
<comment type="caution">
    <text evidence="6">The sequence shown here is derived from an EMBL/GenBank/DDBJ whole genome shotgun (WGS) entry which is preliminary data.</text>
</comment>
<evidence type="ECO:0000256" key="2">
    <source>
        <dbReference type="ARBA" id="ARBA00023125"/>
    </source>
</evidence>
<dbReference type="InterPro" id="IPR001647">
    <property type="entry name" value="HTH_TetR"/>
</dbReference>
<feature type="DNA-binding region" description="H-T-H motif" evidence="4">
    <location>
        <begin position="33"/>
        <end position="52"/>
    </location>
</feature>
<dbReference type="InterPro" id="IPR050109">
    <property type="entry name" value="HTH-type_TetR-like_transc_reg"/>
</dbReference>
<evidence type="ECO:0000256" key="3">
    <source>
        <dbReference type="ARBA" id="ARBA00023163"/>
    </source>
</evidence>
<evidence type="ECO:0000313" key="6">
    <source>
        <dbReference type="EMBL" id="MFC0582112.1"/>
    </source>
</evidence>
<evidence type="ECO:0000256" key="1">
    <source>
        <dbReference type="ARBA" id="ARBA00023015"/>
    </source>
</evidence>
<dbReference type="PANTHER" id="PTHR30055">
    <property type="entry name" value="HTH-TYPE TRANSCRIPTIONAL REGULATOR RUTR"/>
    <property type="match status" value="1"/>
</dbReference>
<dbReference type="InterPro" id="IPR009057">
    <property type="entry name" value="Homeodomain-like_sf"/>
</dbReference>
<proteinExistence type="predicted"/>
<evidence type="ECO:0000313" key="7">
    <source>
        <dbReference type="Proteomes" id="UP001589862"/>
    </source>
</evidence>
<dbReference type="PANTHER" id="PTHR30055:SF234">
    <property type="entry name" value="HTH-TYPE TRANSCRIPTIONAL REGULATOR BETI"/>
    <property type="match status" value="1"/>
</dbReference>
<protein>
    <submittedName>
        <fullName evidence="6">TetR/AcrR family transcriptional regulator</fullName>
    </submittedName>
</protein>
<organism evidence="6 7">
    <name type="scientific">Micrococcoides hystricis</name>
    <dbReference type="NCBI Taxonomy" id="1572761"/>
    <lineage>
        <taxon>Bacteria</taxon>
        <taxon>Bacillati</taxon>
        <taxon>Actinomycetota</taxon>
        <taxon>Actinomycetes</taxon>
        <taxon>Micrococcales</taxon>
        <taxon>Micrococcaceae</taxon>
        <taxon>Micrococcoides</taxon>
    </lineage>
</organism>
<keyword evidence="1" id="KW-0805">Transcription regulation</keyword>
<dbReference type="SUPFAM" id="SSF46689">
    <property type="entry name" value="Homeodomain-like"/>
    <property type="match status" value="1"/>
</dbReference>
<keyword evidence="7" id="KW-1185">Reference proteome</keyword>
<gene>
    <name evidence="6" type="ORF">ACFFFR_06905</name>
</gene>
<dbReference type="RefSeq" id="WP_377459041.1">
    <property type="nucleotide sequence ID" value="NZ_JBHLUB010000029.1"/>
</dbReference>
<sequence length="187" mass="20265">MAAKGSERSDVVRNRGKILASAAHVLGDNPNASMSEIAAHSGLSRATLYRHFSSVDDLLFATREHVLTLLESATERVAEKAASPTQVVEELAQELMLIAKKYRGLLTTTAEIDPKFARRRERLLETLEDRILEGQTSGEIRDDVTPRWIMTCLLGLLESSLSVGLKASAATAALASETLLGGINHRG</sequence>
<feature type="domain" description="HTH tetR-type" evidence="5">
    <location>
        <begin position="12"/>
        <end position="70"/>
    </location>
</feature>
<keyword evidence="3" id="KW-0804">Transcription</keyword>
<dbReference type="InterPro" id="IPR036271">
    <property type="entry name" value="Tet_transcr_reg_TetR-rel_C_sf"/>
</dbReference>
<dbReference type="EMBL" id="JBHLUB010000029">
    <property type="protein sequence ID" value="MFC0582112.1"/>
    <property type="molecule type" value="Genomic_DNA"/>
</dbReference>
<dbReference type="Gene3D" id="1.10.357.10">
    <property type="entry name" value="Tetracycline Repressor, domain 2"/>
    <property type="match status" value="1"/>
</dbReference>
<name>A0ABV6PCL9_9MICC</name>
<accession>A0ABV6PCL9</accession>
<dbReference type="Proteomes" id="UP001589862">
    <property type="component" value="Unassembled WGS sequence"/>
</dbReference>
<evidence type="ECO:0000256" key="4">
    <source>
        <dbReference type="PROSITE-ProRule" id="PRU00335"/>
    </source>
</evidence>
<dbReference type="SUPFAM" id="SSF48498">
    <property type="entry name" value="Tetracyclin repressor-like, C-terminal domain"/>
    <property type="match status" value="1"/>
</dbReference>
<dbReference type="Pfam" id="PF00440">
    <property type="entry name" value="TetR_N"/>
    <property type="match status" value="1"/>
</dbReference>